<comment type="caution">
    <text evidence="2">The sequence shown here is derived from an EMBL/GenBank/DDBJ whole genome shotgun (WGS) entry which is preliminary data.</text>
</comment>
<protein>
    <submittedName>
        <fullName evidence="2">11877_t:CDS:1</fullName>
    </submittedName>
</protein>
<feature type="non-terminal residue" evidence="2">
    <location>
        <position position="1"/>
    </location>
</feature>
<evidence type="ECO:0000313" key="3">
    <source>
        <dbReference type="Proteomes" id="UP000789901"/>
    </source>
</evidence>
<proteinExistence type="predicted"/>
<evidence type="ECO:0000256" key="1">
    <source>
        <dbReference type="SAM" id="MobiDB-lite"/>
    </source>
</evidence>
<feature type="compositionally biased region" description="Basic and acidic residues" evidence="1">
    <location>
        <begin position="68"/>
        <end position="80"/>
    </location>
</feature>
<feature type="non-terminal residue" evidence="2">
    <location>
        <position position="511"/>
    </location>
</feature>
<gene>
    <name evidence="2" type="ORF">GMARGA_LOCUS32800</name>
</gene>
<feature type="region of interest" description="Disordered" evidence="1">
    <location>
        <begin position="1"/>
        <end position="47"/>
    </location>
</feature>
<sequence>STKDISPLTESHSPEIEHNSTQSEETKFQHEPEHETSTTSLPQDIINDDSVEILDFVETIHKEKISSEIRERNREKKLQESHNNLTPPIQSETSTMSTPESLDLKPLKELWDQNQNKSQDKSHKKKGIENITQVISDGIQNALAHGSTDNLDNILSDSNHVIEISENSSKIRLLDLAQLFDKATNAEHYAMKANQEETLCWINYGKEFIIQYNDLIKNNNGKIGEKKAKEHHMTEISTTAHRQNHVTEILPKVSPSTKPQISNSSVRTKILSEAKVSILPVFHPEKALLETEINASSASQPKKDLSKAETDSNKNRLYQYAIEHGMDPKKFSVITKAEKNRWAIGCFPADLERDIRFYRGGIERKEDTRKYHQFLTDRERLVGEELLRCGILKSGLSTAWLDDLMEEWEKIYAQFIQISFEEKTLFVQQRNVQSTPSKRQFPISVLPKDPEEKQHVIDMVLERFPYLTLKHSFKDNYFDFNRSVPCPLCDKNHKKENIRNHIEGIWGSGEY</sequence>
<evidence type="ECO:0000313" key="2">
    <source>
        <dbReference type="EMBL" id="CAG8835941.1"/>
    </source>
</evidence>
<feature type="region of interest" description="Disordered" evidence="1">
    <location>
        <begin position="68"/>
        <end position="99"/>
    </location>
</feature>
<feature type="compositionally biased region" description="Basic and acidic residues" evidence="1">
    <location>
        <begin position="12"/>
        <end position="36"/>
    </location>
</feature>
<dbReference type="Proteomes" id="UP000789901">
    <property type="component" value="Unassembled WGS sequence"/>
</dbReference>
<keyword evidence="3" id="KW-1185">Reference proteome</keyword>
<dbReference type="EMBL" id="CAJVQB010052517">
    <property type="protein sequence ID" value="CAG8835941.1"/>
    <property type="molecule type" value="Genomic_DNA"/>
</dbReference>
<organism evidence="2 3">
    <name type="scientific">Gigaspora margarita</name>
    <dbReference type="NCBI Taxonomy" id="4874"/>
    <lineage>
        <taxon>Eukaryota</taxon>
        <taxon>Fungi</taxon>
        <taxon>Fungi incertae sedis</taxon>
        <taxon>Mucoromycota</taxon>
        <taxon>Glomeromycotina</taxon>
        <taxon>Glomeromycetes</taxon>
        <taxon>Diversisporales</taxon>
        <taxon>Gigasporaceae</taxon>
        <taxon>Gigaspora</taxon>
    </lineage>
</organism>
<name>A0ABN7WMD4_GIGMA</name>
<reference evidence="2 3" key="1">
    <citation type="submission" date="2021-06" db="EMBL/GenBank/DDBJ databases">
        <authorList>
            <person name="Kallberg Y."/>
            <person name="Tangrot J."/>
            <person name="Rosling A."/>
        </authorList>
    </citation>
    <scope>NUCLEOTIDE SEQUENCE [LARGE SCALE GENOMIC DNA]</scope>
    <source>
        <strain evidence="2 3">120-4 pot B 10/14</strain>
    </source>
</reference>
<feature type="compositionally biased region" description="Polar residues" evidence="1">
    <location>
        <begin position="81"/>
        <end position="99"/>
    </location>
</feature>
<accession>A0ABN7WMD4</accession>